<dbReference type="Proteomes" id="UP000800036">
    <property type="component" value="Unassembled WGS sequence"/>
</dbReference>
<evidence type="ECO:0000313" key="2">
    <source>
        <dbReference type="EMBL" id="KAF1964411.1"/>
    </source>
</evidence>
<name>A0A6A5UHK2_9PLEO</name>
<feature type="transmembrane region" description="Helical" evidence="1">
    <location>
        <begin position="16"/>
        <end position="35"/>
    </location>
</feature>
<reference evidence="2" key="1">
    <citation type="journal article" date="2020" name="Stud. Mycol.">
        <title>101 Dothideomycetes genomes: a test case for predicting lifestyles and emergence of pathogens.</title>
        <authorList>
            <person name="Haridas S."/>
            <person name="Albert R."/>
            <person name="Binder M."/>
            <person name="Bloem J."/>
            <person name="Labutti K."/>
            <person name="Salamov A."/>
            <person name="Andreopoulos B."/>
            <person name="Baker S."/>
            <person name="Barry K."/>
            <person name="Bills G."/>
            <person name="Bluhm B."/>
            <person name="Cannon C."/>
            <person name="Castanera R."/>
            <person name="Culley D."/>
            <person name="Daum C."/>
            <person name="Ezra D."/>
            <person name="Gonzalez J."/>
            <person name="Henrissat B."/>
            <person name="Kuo A."/>
            <person name="Liang C."/>
            <person name="Lipzen A."/>
            <person name="Lutzoni F."/>
            <person name="Magnuson J."/>
            <person name="Mondo S."/>
            <person name="Nolan M."/>
            <person name="Ohm R."/>
            <person name="Pangilinan J."/>
            <person name="Park H.-J."/>
            <person name="Ramirez L."/>
            <person name="Alfaro M."/>
            <person name="Sun H."/>
            <person name="Tritt A."/>
            <person name="Yoshinaga Y."/>
            <person name="Zwiers L.-H."/>
            <person name="Turgeon B."/>
            <person name="Goodwin S."/>
            <person name="Spatafora J."/>
            <person name="Crous P."/>
            <person name="Grigoriev I."/>
        </authorList>
    </citation>
    <scope>NUCLEOTIDE SEQUENCE</scope>
    <source>
        <strain evidence="2">CBS 107.79</strain>
    </source>
</reference>
<accession>A0A6A5UHK2</accession>
<keyword evidence="1" id="KW-1133">Transmembrane helix</keyword>
<dbReference type="EMBL" id="ML976789">
    <property type="protein sequence ID" value="KAF1964411.1"/>
    <property type="molecule type" value="Genomic_DNA"/>
</dbReference>
<keyword evidence="1" id="KW-0812">Transmembrane</keyword>
<dbReference type="AlphaFoldDB" id="A0A6A5UHK2"/>
<evidence type="ECO:0000313" key="3">
    <source>
        <dbReference type="Proteomes" id="UP000800036"/>
    </source>
</evidence>
<evidence type="ECO:0000256" key="1">
    <source>
        <dbReference type="SAM" id="Phobius"/>
    </source>
</evidence>
<proteinExistence type="predicted"/>
<organism evidence="2 3">
    <name type="scientific">Bimuria novae-zelandiae CBS 107.79</name>
    <dbReference type="NCBI Taxonomy" id="1447943"/>
    <lineage>
        <taxon>Eukaryota</taxon>
        <taxon>Fungi</taxon>
        <taxon>Dikarya</taxon>
        <taxon>Ascomycota</taxon>
        <taxon>Pezizomycotina</taxon>
        <taxon>Dothideomycetes</taxon>
        <taxon>Pleosporomycetidae</taxon>
        <taxon>Pleosporales</taxon>
        <taxon>Massarineae</taxon>
        <taxon>Didymosphaeriaceae</taxon>
        <taxon>Bimuria</taxon>
    </lineage>
</organism>
<keyword evidence="1" id="KW-0472">Membrane</keyword>
<keyword evidence="3" id="KW-1185">Reference proteome</keyword>
<sequence length="103" mass="11588">MKVKDNKIHFVKVRHFPIHLIIKVLIFDILLPVGVPMDTARVERSDGEIGDLVCKSGLPVGGFAHLDASSKEQSYTVANIHLVKRATVYKGWVSFRFSCHVCR</sequence>
<protein>
    <submittedName>
        <fullName evidence="2">Uncharacterized protein</fullName>
    </submittedName>
</protein>
<gene>
    <name evidence="2" type="ORF">BU23DRAFT_631893</name>
</gene>